<keyword evidence="1" id="KW-1133">Transmembrane helix</keyword>
<evidence type="ECO:0000256" key="1">
    <source>
        <dbReference type="SAM" id="Phobius"/>
    </source>
</evidence>
<gene>
    <name evidence="2" type="ORF">X474_07290</name>
</gene>
<comment type="caution">
    <text evidence="2">The sequence shown here is derived from an EMBL/GenBank/DDBJ whole genome shotgun (WGS) entry which is preliminary data.</text>
</comment>
<accession>A0A0D2JG42</accession>
<keyword evidence="1" id="KW-0472">Membrane</keyword>
<dbReference type="EMBL" id="AZAC01000009">
    <property type="protein sequence ID" value="KIX14696.1"/>
    <property type="molecule type" value="Genomic_DNA"/>
</dbReference>
<dbReference type="Proteomes" id="UP000032233">
    <property type="component" value="Unassembled WGS sequence"/>
</dbReference>
<evidence type="ECO:0000313" key="3">
    <source>
        <dbReference type="Proteomes" id="UP000032233"/>
    </source>
</evidence>
<keyword evidence="1" id="KW-0812">Transmembrane</keyword>
<dbReference type="InParanoid" id="A0A0D2JG42"/>
<organism evidence="2 3">
    <name type="scientific">Dethiosulfatarculus sandiegensis</name>
    <dbReference type="NCBI Taxonomy" id="1429043"/>
    <lineage>
        <taxon>Bacteria</taxon>
        <taxon>Pseudomonadati</taxon>
        <taxon>Thermodesulfobacteriota</taxon>
        <taxon>Desulfarculia</taxon>
        <taxon>Desulfarculales</taxon>
        <taxon>Desulfarculaceae</taxon>
        <taxon>Dethiosulfatarculus</taxon>
    </lineage>
</organism>
<keyword evidence="3" id="KW-1185">Reference proteome</keyword>
<name>A0A0D2JG42_9BACT</name>
<reference evidence="2 3" key="1">
    <citation type="submission" date="2013-11" db="EMBL/GenBank/DDBJ databases">
        <title>Metagenomic analysis of a methanogenic consortium involved in long chain n-alkane degradation.</title>
        <authorList>
            <person name="Davidova I.A."/>
            <person name="Callaghan A.V."/>
            <person name="Wawrik B."/>
            <person name="Pruitt S."/>
            <person name="Marks C."/>
            <person name="Duncan K.E."/>
            <person name="Suflita J.M."/>
        </authorList>
    </citation>
    <scope>NUCLEOTIDE SEQUENCE [LARGE SCALE GENOMIC DNA]</scope>
    <source>
        <strain evidence="2 3">SPR</strain>
    </source>
</reference>
<feature type="transmembrane region" description="Helical" evidence="1">
    <location>
        <begin position="6"/>
        <end position="28"/>
    </location>
</feature>
<evidence type="ECO:0000313" key="2">
    <source>
        <dbReference type="EMBL" id="KIX14696.1"/>
    </source>
</evidence>
<protein>
    <submittedName>
        <fullName evidence="2">Uncharacterized protein</fullName>
    </submittedName>
</protein>
<proteinExistence type="predicted"/>
<sequence>MVWLTVFLPCGLPLFSGFRLGPIFGIWIPMEITVARKEMLHLGNTIFITVRSGVIRKIFFSHSLP</sequence>
<dbReference type="AlphaFoldDB" id="A0A0D2JG42"/>